<comment type="similarity">
    <text evidence="1">Belongs to the transferase hexapeptide repeat family.</text>
</comment>
<name>A0ABQ2QTQ7_9GAMM</name>
<evidence type="ECO:0000256" key="2">
    <source>
        <dbReference type="ARBA" id="ARBA00022679"/>
    </source>
</evidence>
<keyword evidence="6" id="KW-1185">Reference proteome</keyword>
<dbReference type="InterPro" id="IPR001451">
    <property type="entry name" value="Hexapep"/>
</dbReference>
<dbReference type="Gene3D" id="2.160.10.10">
    <property type="entry name" value="Hexapeptide repeat proteins"/>
    <property type="match status" value="1"/>
</dbReference>
<keyword evidence="2 5" id="KW-0808">Transferase</keyword>
<evidence type="ECO:0000313" key="6">
    <source>
        <dbReference type="Proteomes" id="UP000654004"/>
    </source>
</evidence>
<evidence type="ECO:0000313" key="5">
    <source>
        <dbReference type="EMBL" id="GGP95522.1"/>
    </source>
</evidence>
<keyword evidence="4" id="KW-0012">Acyltransferase</keyword>
<evidence type="ECO:0000256" key="4">
    <source>
        <dbReference type="ARBA" id="ARBA00023315"/>
    </source>
</evidence>
<gene>
    <name evidence="5" type="ORF">GCM10009410_31940</name>
</gene>
<dbReference type="InterPro" id="IPR018357">
    <property type="entry name" value="Hexapep_transf_CS"/>
</dbReference>
<organism evidence="5 6">
    <name type="scientific">Shewanella ulleungensis</name>
    <dbReference type="NCBI Taxonomy" id="2282699"/>
    <lineage>
        <taxon>Bacteria</taxon>
        <taxon>Pseudomonadati</taxon>
        <taxon>Pseudomonadota</taxon>
        <taxon>Gammaproteobacteria</taxon>
        <taxon>Alteromonadales</taxon>
        <taxon>Shewanellaceae</taxon>
        <taxon>Shewanella</taxon>
    </lineage>
</organism>
<dbReference type="EMBL" id="BMQW01000009">
    <property type="protein sequence ID" value="GGP95522.1"/>
    <property type="molecule type" value="Genomic_DNA"/>
</dbReference>
<dbReference type="SUPFAM" id="SSF51161">
    <property type="entry name" value="Trimeric LpxA-like enzymes"/>
    <property type="match status" value="1"/>
</dbReference>
<dbReference type="InterPro" id="IPR050179">
    <property type="entry name" value="Trans_hexapeptide_repeat"/>
</dbReference>
<keyword evidence="3" id="KW-0677">Repeat</keyword>
<dbReference type="PANTHER" id="PTHR43300">
    <property type="entry name" value="ACETYLTRANSFERASE"/>
    <property type="match status" value="1"/>
</dbReference>
<protein>
    <submittedName>
        <fullName evidence="5">Hexapeptide transferase</fullName>
    </submittedName>
</protein>
<comment type="caution">
    <text evidence="5">The sequence shown here is derived from an EMBL/GenBank/DDBJ whole genome shotgun (WGS) entry which is preliminary data.</text>
</comment>
<proteinExistence type="inferred from homology"/>
<dbReference type="Proteomes" id="UP000654004">
    <property type="component" value="Unassembled WGS sequence"/>
</dbReference>
<evidence type="ECO:0000256" key="1">
    <source>
        <dbReference type="ARBA" id="ARBA00007274"/>
    </source>
</evidence>
<dbReference type="GO" id="GO:0016740">
    <property type="term" value="F:transferase activity"/>
    <property type="evidence" value="ECO:0007669"/>
    <property type="project" value="UniProtKB-KW"/>
</dbReference>
<dbReference type="PANTHER" id="PTHR43300:SF11">
    <property type="entry name" value="ACETYLTRANSFERASE RV3034C-RELATED"/>
    <property type="match status" value="1"/>
</dbReference>
<reference evidence="6" key="1">
    <citation type="journal article" date="2019" name="Int. J. Syst. Evol. Microbiol.">
        <title>The Global Catalogue of Microorganisms (GCM) 10K type strain sequencing project: providing services to taxonomists for standard genome sequencing and annotation.</title>
        <authorList>
            <consortium name="The Broad Institute Genomics Platform"/>
            <consortium name="The Broad Institute Genome Sequencing Center for Infectious Disease"/>
            <person name="Wu L."/>
            <person name="Ma J."/>
        </authorList>
    </citation>
    <scope>NUCLEOTIDE SEQUENCE [LARGE SCALE GENOMIC DNA]</scope>
    <source>
        <strain evidence="6">JCM 32305</strain>
    </source>
</reference>
<dbReference type="InterPro" id="IPR011004">
    <property type="entry name" value="Trimer_LpxA-like_sf"/>
</dbReference>
<evidence type="ECO:0000256" key="3">
    <source>
        <dbReference type="ARBA" id="ARBA00022737"/>
    </source>
</evidence>
<dbReference type="CDD" id="cd03349">
    <property type="entry name" value="LbH_XAT"/>
    <property type="match status" value="1"/>
</dbReference>
<dbReference type="Pfam" id="PF00132">
    <property type="entry name" value="Hexapep"/>
    <property type="match status" value="1"/>
</dbReference>
<sequence length="325" mass="36743">MKIRVNSHIEKVFNDNKIHFHYQGQKRLKHGDTLVINNNCKIEPYTSFNVGFNLHSMGSFSYSNSVLPLPFVVQLTIGRYCSIAEGLNVQGINHPIDRFTTSSVSYDANSIIVSQALAEHRGSGYKIRSNHVNESVRHVIIGNDVWIGADVTLARGITIGDGAVIGSNALVTKDVPPYAIVGGVPAKIIRYRFEHDTIAKLLELKWWQFGFWDLDNSNNEIESFIEILVNKINAGKLTPFKPKVFDVSLLSRFEQKVSDEAYFSIILSDIVSEHEVGICRDLAISFENTDIKLAYYLMALAHEARPKGPLIKRKYQEYKSRIENR</sequence>
<dbReference type="PROSITE" id="PS00101">
    <property type="entry name" value="HEXAPEP_TRANSFERASES"/>
    <property type="match status" value="1"/>
</dbReference>
<accession>A0ABQ2QTQ7</accession>